<dbReference type="AlphaFoldDB" id="A0A5J9W6C9"/>
<dbReference type="InterPro" id="IPR002083">
    <property type="entry name" value="MATH/TRAF_dom"/>
</dbReference>
<evidence type="ECO:0000256" key="3">
    <source>
        <dbReference type="SAM" id="MobiDB-lite"/>
    </source>
</evidence>
<sequence length="310" mass="35129">MSTRSTIIIERMIPAHRERQPGGAVDQPQVEHRPRGGVRRGEADEDRHVLLVGVVPVVTLRDPCAARRTPSPRKKCKGKRGARKFMPRSELEASPYVHDDRLTIECVLDVVVAGEERVPEAMALCQVVRLPPSDLTKQRTSRSTLNERFSTHTRWCSRRGRRNKRRNASPLAICILWFSDLFFASFALTFFSSQPTMTSEGMSTKETVRQILEAGDRYGVERLKLICESILCRSLDANTVATTLALADQHYCKALKDMTISSIARGKSNKRVGAWPALHPWNSMEIRRERRENKESGGRGRFVRPPQNIT</sequence>
<dbReference type="InterPro" id="IPR045005">
    <property type="entry name" value="BPM1-6"/>
</dbReference>
<feature type="domain" description="BPM/SPOP BACK" evidence="5">
    <location>
        <begin position="239"/>
        <end position="266"/>
    </location>
</feature>
<proteinExistence type="inferred from homology"/>
<dbReference type="Proteomes" id="UP000324897">
    <property type="component" value="Unassembled WGS sequence"/>
</dbReference>
<comment type="pathway">
    <text evidence="1">Protein modification; protein ubiquitination.</text>
</comment>
<name>A0A5J9W6C9_9POAL</name>
<feature type="transmembrane region" description="Helical" evidence="4">
    <location>
        <begin position="168"/>
        <end position="191"/>
    </location>
</feature>
<keyword evidence="4" id="KW-0812">Transmembrane</keyword>
<feature type="region of interest" description="Disordered" evidence="3">
    <location>
        <begin position="65"/>
        <end position="84"/>
    </location>
</feature>
<reference evidence="6 7" key="1">
    <citation type="journal article" date="2019" name="Sci. Rep.">
        <title>A high-quality genome of Eragrostis curvula grass provides insights into Poaceae evolution and supports new strategies to enhance forage quality.</title>
        <authorList>
            <person name="Carballo J."/>
            <person name="Santos B.A.C.M."/>
            <person name="Zappacosta D."/>
            <person name="Garbus I."/>
            <person name="Selva J.P."/>
            <person name="Gallo C.A."/>
            <person name="Diaz A."/>
            <person name="Albertini E."/>
            <person name="Caccamo M."/>
            <person name="Echenique V."/>
        </authorList>
    </citation>
    <scope>NUCLEOTIDE SEQUENCE [LARGE SCALE GENOMIC DNA]</scope>
    <source>
        <strain evidence="7">cv. Victoria</strain>
        <tissue evidence="6">Leaf</tissue>
    </source>
</reference>
<evidence type="ECO:0000259" key="5">
    <source>
        <dbReference type="Pfam" id="PF24570"/>
    </source>
</evidence>
<dbReference type="InterPro" id="IPR011333">
    <property type="entry name" value="SKP1/BTB/POZ_sf"/>
</dbReference>
<dbReference type="Gramene" id="TVU43515">
    <property type="protein sequence ID" value="TVU43515"/>
    <property type="gene ID" value="EJB05_09991"/>
</dbReference>
<accession>A0A5J9W6C9</accession>
<evidence type="ECO:0000256" key="4">
    <source>
        <dbReference type="SAM" id="Phobius"/>
    </source>
</evidence>
<comment type="similarity">
    <text evidence="2">Belongs to the Tdpoz family.</text>
</comment>
<feature type="region of interest" description="Disordered" evidence="3">
    <location>
        <begin position="15"/>
        <end position="43"/>
    </location>
</feature>
<gene>
    <name evidence="6" type="ORF">EJB05_09991</name>
</gene>
<feature type="region of interest" description="Disordered" evidence="3">
    <location>
        <begin position="290"/>
        <end position="310"/>
    </location>
</feature>
<dbReference type="Pfam" id="PF24570">
    <property type="entry name" value="BACK_BPM_SPOP"/>
    <property type="match status" value="1"/>
</dbReference>
<dbReference type="Gene3D" id="3.30.710.10">
    <property type="entry name" value="Potassium Channel Kv1.1, Chain A"/>
    <property type="match status" value="1"/>
</dbReference>
<feature type="compositionally biased region" description="Basic and acidic residues" evidence="3">
    <location>
        <begin position="29"/>
        <end position="43"/>
    </location>
</feature>
<comment type="caution">
    <text evidence="6">The sequence shown here is derived from an EMBL/GenBank/DDBJ whole genome shotgun (WGS) entry which is preliminary data.</text>
</comment>
<organism evidence="6 7">
    <name type="scientific">Eragrostis curvula</name>
    <name type="common">weeping love grass</name>
    <dbReference type="NCBI Taxonomy" id="38414"/>
    <lineage>
        <taxon>Eukaryota</taxon>
        <taxon>Viridiplantae</taxon>
        <taxon>Streptophyta</taxon>
        <taxon>Embryophyta</taxon>
        <taxon>Tracheophyta</taxon>
        <taxon>Spermatophyta</taxon>
        <taxon>Magnoliopsida</taxon>
        <taxon>Liliopsida</taxon>
        <taxon>Poales</taxon>
        <taxon>Poaceae</taxon>
        <taxon>PACMAD clade</taxon>
        <taxon>Chloridoideae</taxon>
        <taxon>Eragrostideae</taxon>
        <taxon>Eragrostidinae</taxon>
        <taxon>Eragrostis</taxon>
    </lineage>
</organism>
<feature type="compositionally biased region" description="Basic residues" evidence="3">
    <location>
        <begin position="70"/>
        <end position="84"/>
    </location>
</feature>
<dbReference type="SUPFAM" id="SSF49599">
    <property type="entry name" value="TRAF domain-like"/>
    <property type="match status" value="1"/>
</dbReference>
<dbReference type="CDD" id="cd00121">
    <property type="entry name" value="MATH"/>
    <property type="match status" value="1"/>
</dbReference>
<dbReference type="PANTHER" id="PTHR26379">
    <property type="entry name" value="BTB/POZ AND MATH DOMAIN-CONTAINING PROTEIN 1"/>
    <property type="match status" value="1"/>
</dbReference>
<dbReference type="InterPro" id="IPR056423">
    <property type="entry name" value="BACK_BPM_SPOP"/>
</dbReference>
<feature type="non-terminal residue" evidence="6">
    <location>
        <position position="1"/>
    </location>
</feature>
<keyword evidence="7" id="KW-1185">Reference proteome</keyword>
<protein>
    <recommendedName>
        <fullName evidence="5">BPM/SPOP BACK domain-containing protein</fullName>
    </recommendedName>
</protein>
<evidence type="ECO:0000313" key="6">
    <source>
        <dbReference type="EMBL" id="TVU43515.1"/>
    </source>
</evidence>
<dbReference type="OrthoDB" id="6359816at2759"/>
<dbReference type="PANTHER" id="PTHR26379:SF332">
    <property type="entry name" value="OS08G0128900 PROTEIN"/>
    <property type="match status" value="1"/>
</dbReference>
<dbReference type="GO" id="GO:0016567">
    <property type="term" value="P:protein ubiquitination"/>
    <property type="evidence" value="ECO:0007669"/>
    <property type="project" value="InterPro"/>
</dbReference>
<keyword evidence="4" id="KW-0472">Membrane</keyword>
<evidence type="ECO:0000256" key="2">
    <source>
        <dbReference type="ARBA" id="ARBA00010846"/>
    </source>
</evidence>
<evidence type="ECO:0000256" key="1">
    <source>
        <dbReference type="ARBA" id="ARBA00004906"/>
    </source>
</evidence>
<keyword evidence="4" id="KW-1133">Transmembrane helix</keyword>
<evidence type="ECO:0000313" key="7">
    <source>
        <dbReference type="Proteomes" id="UP000324897"/>
    </source>
</evidence>
<dbReference type="EMBL" id="RWGY01000005">
    <property type="protein sequence ID" value="TVU43515.1"/>
    <property type="molecule type" value="Genomic_DNA"/>
</dbReference>